<evidence type="ECO:0000256" key="1">
    <source>
        <dbReference type="SAM" id="MobiDB-lite"/>
    </source>
</evidence>
<feature type="compositionally biased region" description="Basic and acidic residues" evidence="1">
    <location>
        <begin position="87"/>
        <end position="97"/>
    </location>
</feature>
<comment type="caution">
    <text evidence="2">The sequence shown here is derived from an EMBL/GenBank/DDBJ whole genome shotgun (WGS) entry which is preliminary data.</text>
</comment>
<feature type="region of interest" description="Disordered" evidence="1">
    <location>
        <begin position="83"/>
        <end position="107"/>
    </location>
</feature>
<keyword evidence="3" id="KW-1185">Reference proteome</keyword>
<feature type="compositionally biased region" description="Polar residues" evidence="1">
    <location>
        <begin position="98"/>
        <end position="107"/>
    </location>
</feature>
<accession>A0AAV7USI5</accession>
<feature type="region of interest" description="Disordered" evidence="1">
    <location>
        <begin position="1"/>
        <end position="44"/>
    </location>
</feature>
<sequence length="107" mass="12027">MNPDAEKENRDSTERAASQETKVEESDEEKESQCGTTGDRTEGVASRMIQSELSAQRDWTDTRARHILGGMWLTQLPDVITSNVNPDVEKENRDSTERAASQETKVE</sequence>
<organism evidence="2 3">
    <name type="scientific">Pleurodeles waltl</name>
    <name type="common">Iberian ribbed newt</name>
    <dbReference type="NCBI Taxonomy" id="8319"/>
    <lineage>
        <taxon>Eukaryota</taxon>
        <taxon>Metazoa</taxon>
        <taxon>Chordata</taxon>
        <taxon>Craniata</taxon>
        <taxon>Vertebrata</taxon>
        <taxon>Euteleostomi</taxon>
        <taxon>Amphibia</taxon>
        <taxon>Batrachia</taxon>
        <taxon>Caudata</taxon>
        <taxon>Salamandroidea</taxon>
        <taxon>Salamandridae</taxon>
        <taxon>Pleurodelinae</taxon>
        <taxon>Pleurodeles</taxon>
    </lineage>
</organism>
<feature type="compositionally biased region" description="Basic and acidic residues" evidence="1">
    <location>
        <begin position="1"/>
        <end position="14"/>
    </location>
</feature>
<gene>
    <name evidence="2" type="ORF">NDU88_000667</name>
</gene>
<evidence type="ECO:0000313" key="3">
    <source>
        <dbReference type="Proteomes" id="UP001066276"/>
    </source>
</evidence>
<dbReference type="AlphaFoldDB" id="A0AAV7USI5"/>
<dbReference type="Proteomes" id="UP001066276">
    <property type="component" value="Chromosome 2_2"/>
</dbReference>
<name>A0AAV7USI5_PLEWA</name>
<proteinExistence type="predicted"/>
<protein>
    <submittedName>
        <fullName evidence="2">Uncharacterized protein</fullName>
    </submittedName>
</protein>
<reference evidence="2" key="1">
    <citation type="journal article" date="2022" name="bioRxiv">
        <title>Sequencing and chromosome-scale assembly of the giantPleurodeles waltlgenome.</title>
        <authorList>
            <person name="Brown T."/>
            <person name="Elewa A."/>
            <person name="Iarovenko S."/>
            <person name="Subramanian E."/>
            <person name="Araus A.J."/>
            <person name="Petzold A."/>
            <person name="Susuki M."/>
            <person name="Suzuki K.-i.T."/>
            <person name="Hayashi T."/>
            <person name="Toyoda A."/>
            <person name="Oliveira C."/>
            <person name="Osipova E."/>
            <person name="Leigh N.D."/>
            <person name="Simon A."/>
            <person name="Yun M.H."/>
        </authorList>
    </citation>
    <scope>NUCLEOTIDE SEQUENCE</scope>
    <source>
        <strain evidence="2">20211129_DDA</strain>
        <tissue evidence="2">Liver</tissue>
    </source>
</reference>
<evidence type="ECO:0000313" key="2">
    <source>
        <dbReference type="EMBL" id="KAJ1191351.1"/>
    </source>
</evidence>
<dbReference type="EMBL" id="JANPWB010000004">
    <property type="protein sequence ID" value="KAJ1191351.1"/>
    <property type="molecule type" value="Genomic_DNA"/>
</dbReference>